<feature type="region of interest" description="Disordered" evidence="1">
    <location>
        <begin position="1"/>
        <end position="25"/>
    </location>
</feature>
<reference evidence="2 3" key="1">
    <citation type="submission" date="2016-01" db="EMBL/GenBank/DDBJ databases">
        <title>Amycolatopsis coloradensis genome sequencing and assembly.</title>
        <authorList>
            <person name="Mayilraj S."/>
        </authorList>
    </citation>
    <scope>NUCLEOTIDE SEQUENCE [LARGE SCALE GENOMIC DNA]</scope>
    <source>
        <strain evidence="2 3">DSM 44225</strain>
    </source>
</reference>
<dbReference type="AlphaFoldDB" id="A0A1R0KFY2"/>
<gene>
    <name evidence="2" type="ORF">BS329_36850</name>
</gene>
<evidence type="ECO:0000313" key="3">
    <source>
        <dbReference type="Proteomes" id="UP000187486"/>
    </source>
</evidence>
<dbReference type="EMBL" id="MQUQ01000026">
    <property type="protein sequence ID" value="OLZ44405.1"/>
    <property type="molecule type" value="Genomic_DNA"/>
</dbReference>
<keyword evidence="3" id="KW-1185">Reference proteome</keyword>
<feature type="compositionally biased region" description="Acidic residues" evidence="1">
    <location>
        <begin position="15"/>
        <end position="25"/>
    </location>
</feature>
<comment type="caution">
    <text evidence="2">The sequence shown here is derived from an EMBL/GenBank/DDBJ whole genome shotgun (WGS) entry which is preliminary data.</text>
</comment>
<proteinExistence type="predicted"/>
<evidence type="ECO:0000313" key="2">
    <source>
        <dbReference type="EMBL" id="OLZ44405.1"/>
    </source>
</evidence>
<dbReference type="Proteomes" id="UP000187486">
    <property type="component" value="Unassembled WGS sequence"/>
</dbReference>
<protein>
    <submittedName>
        <fullName evidence="2">Uncharacterized protein</fullName>
    </submittedName>
</protein>
<sequence>MVRRERVHYRGDDERNAEEEVVDEPEGVHTGIAKLVHFVEDVARLADGDARVGRDRGAADEQS</sequence>
<dbReference type="RefSeq" id="WP_076167598.1">
    <property type="nucleotide sequence ID" value="NZ_JBEZVB010000037.1"/>
</dbReference>
<organism evidence="2 3">
    <name type="scientific">Amycolatopsis coloradensis</name>
    <dbReference type="NCBI Taxonomy" id="76021"/>
    <lineage>
        <taxon>Bacteria</taxon>
        <taxon>Bacillati</taxon>
        <taxon>Actinomycetota</taxon>
        <taxon>Actinomycetes</taxon>
        <taxon>Pseudonocardiales</taxon>
        <taxon>Pseudonocardiaceae</taxon>
        <taxon>Amycolatopsis</taxon>
    </lineage>
</organism>
<evidence type="ECO:0000256" key="1">
    <source>
        <dbReference type="SAM" id="MobiDB-lite"/>
    </source>
</evidence>
<name>A0A1R0KFY2_9PSEU</name>
<accession>A0A1R0KFY2</accession>